<keyword evidence="1" id="KW-0175">Coiled coil</keyword>
<dbReference type="InterPro" id="IPR000198">
    <property type="entry name" value="RhoGAP_dom"/>
</dbReference>
<feature type="compositionally biased region" description="Basic and acidic residues" evidence="2">
    <location>
        <begin position="512"/>
        <end position="521"/>
    </location>
</feature>
<evidence type="ECO:0000256" key="2">
    <source>
        <dbReference type="SAM" id="MobiDB-lite"/>
    </source>
</evidence>
<organism evidence="4 5">
    <name type="scientific">Daphnia galeata</name>
    <dbReference type="NCBI Taxonomy" id="27404"/>
    <lineage>
        <taxon>Eukaryota</taxon>
        <taxon>Metazoa</taxon>
        <taxon>Ecdysozoa</taxon>
        <taxon>Arthropoda</taxon>
        <taxon>Crustacea</taxon>
        <taxon>Branchiopoda</taxon>
        <taxon>Diplostraca</taxon>
        <taxon>Cladocera</taxon>
        <taxon>Anomopoda</taxon>
        <taxon>Daphniidae</taxon>
        <taxon>Daphnia</taxon>
    </lineage>
</organism>
<gene>
    <name evidence="4" type="ORF">DGAL_LOCUS2527</name>
</gene>
<accession>A0A8J2WBR5</accession>
<comment type="caution">
    <text evidence="4">The sequence shown here is derived from an EMBL/GenBank/DDBJ whole genome shotgun (WGS) entry which is preliminary data.</text>
</comment>
<dbReference type="Pfam" id="PF00620">
    <property type="entry name" value="RhoGAP"/>
    <property type="match status" value="1"/>
</dbReference>
<dbReference type="SMART" id="SM00324">
    <property type="entry name" value="RhoGAP"/>
    <property type="match status" value="1"/>
</dbReference>
<dbReference type="EMBL" id="CAKKLH010000035">
    <property type="protein sequence ID" value="CAH0100305.1"/>
    <property type="molecule type" value="Genomic_DNA"/>
</dbReference>
<name>A0A8J2WBR5_9CRUS</name>
<sequence>MEINLGADTSGLYTLETVTGEGDSSDFEEKPGKFKEGKLGAKKKDKEDKEKDKKKDKDKGYAALDGESSPEESEMEVKSPFKGKKRSFKFSSRKEKKNKEDDKEKKKDKDRKLSKESDVSPKEIRDETSKQEKSDKKKEKKEKEKEKETKVKEKETKVKEKEKEKDTKGKDIKTKLKIKDKIKKIKPHTSLEDDLPVFGVPLELAVQRSRCHDGIDLPVVVRCCIEYIEEHGLQQEGIFRSSGLKTRVVEMRRAYNNRENVLLKDVDPPIIASLLKQELPDNILTNELLSKFEDASSIKDSQLQEETFSGLIRQLPVYNKILLSWLMVLMDHVIEKERVNKMNVQNLSIVLCPTLNLTHRVLGCLFAYSRPLFSGTQIIKYIPPLSGVGVSLPDDLEGMAIELKKQESLLAQIHGEMSVGSVAKHREEQLWEAQRIVTQLKRQLKHQAPASVTTATASVVHIAPSGAGKPQDLQDVGSSGHDVELRLELALPSKISSEQVPQLTESGIAIQSDHESCKDKDTVDEDQDLPKRQMLQVEVHEQESDDTPEEPSSVEPTEVSNHITVIEISGQATDSDPSDKNGVWKAAESESPLTTEQELELLLMIENHEREKIIEKLAEAIEKERKSVERLQEILAENTTSWTDSSEDDEGLDVGEEEQEQLLAEVLRENRQLEEQNMLLQNQIEEVGEACLKFRAQLRLREERTKLLTGGNGIIT</sequence>
<feature type="domain" description="Rho-GAP" evidence="3">
    <location>
        <begin position="200"/>
        <end position="386"/>
    </location>
</feature>
<dbReference type="Proteomes" id="UP000789390">
    <property type="component" value="Unassembled WGS sequence"/>
</dbReference>
<dbReference type="PANTHER" id="PTHR12783:SF5">
    <property type="entry name" value="RALA-BINDING PROTEIN 1"/>
    <property type="match status" value="1"/>
</dbReference>
<feature type="compositionally biased region" description="Basic and acidic residues" evidence="2">
    <location>
        <begin position="97"/>
        <end position="169"/>
    </location>
</feature>
<feature type="coiled-coil region" evidence="1">
    <location>
        <begin position="614"/>
        <end position="690"/>
    </location>
</feature>
<feature type="compositionally biased region" description="Low complexity" evidence="2">
    <location>
        <begin position="550"/>
        <end position="560"/>
    </location>
</feature>
<dbReference type="InterPro" id="IPR008936">
    <property type="entry name" value="Rho_GTPase_activation_prot"/>
</dbReference>
<protein>
    <recommendedName>
        <fullName evidence="3">Rho-GAP domain-containing protein</fullName>
    </recommendedName>
</protein>
<feature type="region of interest" description="Disordered" evidence="2">
    <location>
        <begin position="1"/>
        <end position="169"/>
    </location>
</feature>
<dbReference type="GO" id="GO:0031267">
    <property type="term" value="F:small GTPase binding"/>
    <property type="evidence" value="ECO:0007669"/>
    <property type="project" value="InterPro"/>
</dbReference>
<dbReference type="OrthoDB" id="10033734at2759"/>
<dbReference type="Gene3D" id="1.10.555.10">
    <property type="entry name" value="Rho GTPase activation protein"/>
    <property type="match status" value="1"/>
</dbReference>
<evidence type="ECO:0000313" key="4">
    <source>
        <dbReference type="EMBL" id="CAH0100305.1"/>
    </source>
</evidence>
<feature type="compositionally biased region" description="Basic and acidic residues" evidence="2">
    <location>
        <begin position="27"/>
        <end position="60"/>
    </location>
</feature>
<reference evidence="4" key="1">
    <citation type="submission" date="2021-11" db="EMBL/GenBank/DDBJ databases">
        <authorList>
            <person name="Schell T."/>
        </authorList>
    </citation>
    <scope>NUCLEOTIDE SEQUENCE</scope>
    <source>
        <strain evidence="4">M5</strain>
    </source>
</reference>
<dbReference type="GO" id="GO:0005096">
    <property type="term" value="F:GTPase activator activity"/>
    <property type="evidence" value="ECO:0007669"/>
    <property type="project" value="InterPro"/>
</dbReference>
<evidence type="ECO:0000256" key="1">
    <source>
        <dbReference type="SAM" id="Coils"/>
    </source>
</evidence>
<proteinExistence type="predicted"/>
<dbReference type="PANTHER" id="PTHR12783">
    <property type="entry name" value="RALA BINDING PROTEIN 1 RALBP1"/>
    <property type="match status" value="1"/>
</dbReference>
<dbReference type="InterPro" id="IPR039767">
    <property type="entry name" value="RALBP1"/>
</dbReference>
<evidence type="ECO:0000313" key="5">
    <source>
        <dbReference type="Proteomes" id="UP000789390"/>
    </source>
</evidence>
<dbReference type="GO" id="GO:0007264">
    <property type="term" value="P:small GTPase-mediated signal transduction"/>
    <property type="evidence" value="ECO:0007669"/>
    <property type="project" value="InterPro"/>
</dbReference>
<dbReference type="PROSITE" id="PS50238">
    <property type="entry name" value="RHOGAP"/>
    <property type="match status" value="1"/>
</dbReference>
<evidence type="ECO:0000259" key="3">
    <source>
        <dbReference type="PROSITE" id="PS50238"/>
    </source>
</evidence>
<dbReference type="Gene3D" id="1.20.58.90">
    <property type="match status" value="1"/>
</dbReference>
<keyword evidence="5" id="KW-1185">Reference proteome</keyword>
<dbReference type="SUPFAM" id="SSF48350">
    <property type="entry name" value="GTPase activation domain, GAP"/>
    <property type="match status" value="1"/>
</dbReference>
<dbReference type="AlphaFoldDB" id="A0A8J2WBR5"/>
<feature type="region of interest" description="Disordered" evidence="2">
    <location>
        <begin position="507"/>
        <end position="592"/>
    </location>
</feature>